<evidence type="ECO:0000313" key="2">
    <source>
        <dbReference type="Proteomes" id="UP000243463"/>
    </source>
</evidence>
<accession>A0A217ED81</accession>
<organism evidence="1 2">
    <name type="scientific">Acinetobacter apis</name>
    <dbReference type="NCBI Taxonomy" id="1229165"/>
    <lineage>
        <taxon>Bacteria</taxon>
        <taxon>Pseudomonadati</taxon>
        <taxon>Pseudomonadota</taxon>
        <taxon>Gammaproteobacteria</taxon>
        <taxon>Moraxellales</taxon>
        <taxon>Moraxellaceae</taxon>
        <taxon>Acinetobacter</taxon>
    </lineage>
</organism>
<gene>
    <name evidence="1" type="ORF">SAMN05444584_0366</name>
</gene>
<dbReference type="OrthoDB" id="6693450at2"/>
<evidence type="ECO:0008006" key="3">
    <source>
        <dbReference type="Google" id="ProtNLM"/>
    </source>
</evidence>
<evidence type="ECO:0000313" key="1">
    <source>
        <dbReference type="EMBL" id="SNQ28443.1"/>
    </source>
</evidence>
<dbReference type="Proteomes" id="UP000243463">
    <property type="component" value="Unassembled WGS sequence"/>
</dbReference>
<dbReference type="RefSeq" id="WP_088822485.1">
    <property type="nucleotide sequence ID" value="NZ_FZLN01000001.1"/>
</dbReference>
<proteinExistence type="predicted"/>
<protein>
    <recommendedName>
        <fullName evidence="3">Lipoprotein</fullName>
    </recommendedName>
</protein>
<reference evidence="2" key="1">
    <citation type="submission" date="2017-06" db="EMBL/GenBank/DDBJ databases">
        <authorList>
            <person name="Varghese N."/>
            <person name="Submissions S."/>
        </authorList>
    </citation>
    <scope>NUCLEOTIDE SEQUENCE [LARGE SCALE GENOMIC DNA]</scope>
    <source>
        <strain evidence="2">ANC 5114</strain>
    </source>
</reference>
<dbReference type="EMBL" id="FZLN01000001">
    <property type="protein sequence ID" value="SNQ28443.1"/>
    <property type="molecule type" value="Genomic_DNA"/>
</dbReference>
<keyword evidence="2" id="KW-1185">Reference proteome</keyword>
<sequence length="222" mass="25074">MKRMVLGAFLIALLGCSQGNTSQESSNEVIKYAESSKSQQLISPDQTIQGHWMYEKLNDEMRGTSTLSASLTSSNQFEFAAPYNGGTNLTMEIEQDTINPPSVMFTISKGRYACNTALNNCYASIKFDDHEIEKINLAESAKYYSADTLYIMNPKQSKKFIQSIATFKKVIIELPFAREGRKQFTFNLPGLNWNMKTMSMQRDASDNIRSHAKMKHQANYAL</sequence>
<dbReference type="AlphaFoldDB" id="A0A217ED81"/>
<dbReference type="PROSITE" id="PS51257">
    <property type="entry name" value="PROKAR_LIPOPROTEIN"/>
    <property type="match status" value="1"/>
</dbReference>
<name>A0A217ED81_9GAMM</name>